<feature type="compositionally biased region" description="Acidic residues" evidence="13">
    <location>
        <begin position="1"/>
        <end position="10"/>
    </location>
</feature>
<evidence type="ECO:0000256" key="8">
    <source>
        <dbReference type="ARBA" id="ARBA00023136"/>
    </source>
</evidence>
<keyword evidence="3 14" id="KW-0812">Transmembrane</keyword>
<dbReference type="FunFam" id="3.40.50.720:FF:000131">
    <property type="entry name" value="Short-chain dehydrogenase/reductase 3"/>
    <property type="match status" value="1"/>
</dbReference>
<comment type="similarity">
    <text evidence="2 12">Belongs to the short-chain dehydrogenases/reductases (SDR) family.</text>
</comment>
<feature type="transmembrane region" description="Helical" evidence="14">
    <location>
        <begin position="40"/>
        <end position="62"/>
    </location>
</feature>
<evidence type="ECO:0000256" key="1">
    <source>
        <dbReference type="ARBA" id="ARBA00004141"/>
    </source>
</evidence>
<evidence type="ECO:0000256" key="9">
    <source>
        <dbReference type="ARBA" id="ARBA00059620"/>
    </source>
</evidence>
<comment type="caution">
    <text evidence="16">The sequence shown here is derived from an EMBL/GenBank/DDBJ whole genome shotgun (WGS) entry which is preliminary data.</text>
</comment>
<comment type="subcellular location">
    <subcellularLocation>
        <location evidence="1">Membrane</location>
        <topology evidence="1">Multi-pass membrane protein</topology>
    </subcellularLocation>
</comment>
<dbReference type="AlphaFoldDB" id="A0AAW0Z0P5"/>
<evidence type="ECO:0000313" key="17">
    <source>
        <dbReference type="Proteomes" id="UP001388673"/>
    </source>
</evidence>
<dbReference type="Gene3D" id="3.40.50.720">
    <property type="entry name" value="NAD(P)-binding Rossmann-like Domain"/>
    <property type="match status" value="1"/>
</dbReference>
<feature type="domain" description="Ketoreductase" evidence="15">
    <location>
        <begin position="113"/>
        <end position="293"/>
    </location>
</feature>
<name>A0AAW0Z0P5_9TREE</name>
<dbReference type="CDD" id="cd05339">
    <property type="entry name" value="17beta-HSDXI-like_SDR_c"/>
    <property type="match status" value="1"/>
</dbReference>
<dbReference type="GO" id="GO:0016020">
    <property type="term" value="C:membrane"/>
    <property type="evidence" value="ECO:0007669"/>
    <property type="project" value="UniProtKB-SubCell"/>
</dbReference>
<evidence type="ECO:0000256" key="7">
    <source>
        <dbReference type="ARBA" id="ARBA00023098"/>
    </source>
</evidence>
<dbReference type="Pfam" id="PF00106">
    <property type="entry name" value="adh_short"/>
    <property type="match status" value="1"/>
</dbReference>
<sequence length="393" mass="43709">MSSPESEDEAVSDHLGDESKEEKPPRQPHHVRNSLSLDDVIAFVDGYIVSILFYVIVPILAFPRSDEYRPYISYFATCTVLVYLIRLWNYPDRIPASQYFRLHAAPELNWEEQIVLITGGGSGIGALLAETLASRNVPVVVLTKDEPNSEVDGEIHPYICDVSDYQQVESIADRVREEVGDPTIIVNNAGVVKGKLLLDLTEEDVIDTFGANTLAHFWVLKAFLPAMIKKGSGHIVTVSSLLGVVGAAQMTDYCASKAALVNLNQSLRFELDNRYKTPAILTTLVLPSFVQTRLFSEIRLPTSRIWRFLCPPLQPHTIVKHIISALQMGESTTIRLPWYTQAARLMGDGVGLVPAWLRDFLQSIAGADHAMRAYGPKPDAAERLAMERLHDNT</sequence>
<dbReference type="PROSITE" id="PS00061">
    <property type="entry name" value="ADH_SHORT"/>
    <property type="match status" value="1"/>
</dbReference>
<gene>
    <name evidence="16" type="ORF">IAR55_002138</name>
</gene>
<keyword evidence="7" id="KW-0443">Lipid metabolism</keyword>
<evidence type="ECO:0000256" key="4">
    <source>
        <dbReference type="ARBA" id="ARBA00022857"/>
    </source>
</evidence>
<dbReference type="PRINTS" id="PR00081">
    <property type="entry name" value="GDHRDH"/>
</dbReference>
<dbReference type="RefSeq" id="XP_066803944.1">
    <property type="nucleotide sequence ID" value="XM_066945255.1"/>
</dbReference>
<evidence type="ECO:0000256" key="6">
    <source>
        <dbReference type="ARBA" id="ARBA00023002"/>
    </source>
</evidence>
<dbReference type="InterPro" id="IPR020904">
    <property type="entry name" value="Sc_DH/Rdtase_CS"/>
</dbReference>
<evidence type="ECO:0000256" key="3">
    <source>
        <dbReference type="ARBA" id="ARBA00022692"/>
    </source>
</evidence>
<evidence type="ECO:0000256" key="12">
    <source>
        <dbReference type="RuleBase" id="RU000363"/>
    </source>
</evidence>
<feature type="transmembrane region" description="Helical" evidence="14">
    <location>
        <begin position="71"/>
        <end position="88"/>
    </location>
</feature>
<dbReference type="InterPro" id="IPR002347">
    <property type="entry name" value="SDR_fam"/>
</dbReference>
<reference evidence="16 17" key="1">
    <citation type="journal article" date="2024" name="bioRxiv">
        <title>Comparative genomics of Cryptococcus and Kwoniella reveals pathogenesis evolution and contrasting karyotype dynamics via intercentromeric recombination or chromosome fusion.</title>
        <authorList>
            <person name="Coelho M.A."/>
            <person name="David-Palma M."/>
            <person name="Shea T."/>
            <person name="Bowers K."/>
            <person name="McGinley-Smith S."/>
            <person name="Mohammad A.W."/>
            <person name="Gnirke A."/>
            <person name="Yurkov A.M."/>
            <person name="Nowrousian M."/>
            <person name="Sun S."/>
            <person name="Cuomo C.A."/>
            <person name="Heitman J."/>
        </authorList>
    </citation>
    <scope>NUCLEOTIDE SEQUENCE [LARGE SCALE GENOMIC DNA]</scope>
    <source>
        <strain evidence="16 17">CBS 13917</strain>
    </source>
</reference>
<evidence type="ECO:0000256" key="13">
    <source>
        <dbReference type="SAM" id="MobiDB-lite"/>
    </source>
</evidence>
<feature type="region of interest" description="Disordered" evidence="13">
    <location>
        <begin position="1"/>
        <end position="31"/>
    </location>
</feature>
<dbReference type="InterPro" id="IPR036291">
    <property type="entry name" value="NAD(P)-bd_dom_sf"/>
</dbReference>
<dbReference type="EMBL" id="JBCAWK010000004">
    <property type="protein sequence ID" value="KAK8861319.1"/>
    <property type="molecule type" value="Genomic_DNA"/>
</dbReference>
<dbReference type="KEGG" id="kne:92179397"/>
<dbReference type="InterPro" id="IPR057326">
    <property type="entry name" value="KR_dom"/>
</dbReference>
<keyword evidence="8 14" id="KW-0472">Membrane</keyword>
<dbReference type="PRINTS" id="PR00080">
    <property type="entry name" value="SDRFAMILY"/>
</dbReference>
<evidence type="ECO:0000259" key="15">
    <source>
        <dbReference type="SMART" id="SM00822"/>
    </source>
</evidence>
<evidence type="ECO:0000313" key="16">
    <source>
        <dbReference type="EMBL" id="KAK8861319.1"/>
    </source>
</evidence>
<protein>
    <recommendedName>
        <fullName evidence="10">Short-chain dehydrogenase/reductase 3</fullName>
    </recommendedName>
    <alternativeName>
        <fullName evidence="11">Retinal short-chain dehydrogenase/reductase 1</fullName>
    </alternativeName>
</protein>
<evidence type="ECO:0000256" key="5">
    <source>
        <dbReference type="ARBA" id="ARBA00022989"/>
    </source>
</evidence>
<evidence type="ECO:0000256" key="10">
    <source>
        <dbReference type="ARBA" id="ARBA00068717"/>
    </source>
</evidence>
<keyword evidence="17" id="KW-1185">Reference proteome</keyword>
<dbReference type="PANTHER" id="PTHR24322:SF736">
    <property type="entry name" value="RETINOL DEHYDROGENASE 10"/>
    <property type="match status" value="1"/>
</dbReference>
<dbReference type="GO" id="GO:0052650">
    <property type="term" value="F:all-trans-retinol dehydrogenase (NADP+) activity"/>
    <property type="evidence" value="ECO:0007669"/>
    <property type="project" value="UniProtKB-ARBA"/>
</dbReference>
<comment type="function">
    <text evidence="9">Catalyzes the reduction of all-trans-retinal to all-trans-retinol in the presence of NADPH.</text>
</comment>
<evidence type="ECO:0000256" key="14">
    <source>
        <dbReference type="SAM" id="Phobius"/>
    </source>
</evidence>
<proteinExistence type="inferred from homology"/>
<evidence type="ECO:0000256" key="2">
    <source>
        <dbReference type="ARBA" id="ARBA00006484"/>
    </source>
</evidence>
<keyword evidence="4" id="KW-0521">NADP</keyword>
<feature type="compositionally biased region" description="Basic and acidic residues" evidence="13">
    <location>
        <begin position="11"/>
        <end position="25"/>
    </location>
</feature>
<evidence type="ECO:0000256" key="11">
    <source>
        <dbReference type="ARBA" id="ARBA00082544"/>
    </source>
</evidence>
<dbReference type="Proteomes" id="UP001388673">
    <property type="component" value="Unassembled WGS sequence"/>
</dbReference>
<keyword evidence="6" id="KW-0560">Oxidoreductase</keyword>
<dbReference type="SMART" id="SM00822">
    <property type="entry name" value="PKS_KR"/>
    <property type="match status" value="1"/>
</dbReference>
<organism evidence="16 17">
    <name type="scientific">Kwoniella newhampshirensis</name>
    <dbReference type="NCBI Taxonomy" id="1651941"/>
    <lineage>
        <taxon>Eukaryota</taxon>
        <taxon>Fungi</taxon>
        <taxon>Dikarya</taxon>
        <taxon>Basidiomycota</taxon>
        <taxon>Agaricomycotina</taxon>
        <taxon>Tremellomycetes</taxon>
        <taxon>Tremellales</taxon>
        <taxon>Cryptococcaceae</taxon>
        <taxon>Kwoniella</taxon>
    </lineage>
</organism>
<dbReference type="PANTHER" id="PTHR24322">
    <property type="entry name" value="PKSB"/>
    <property type="match status" value="1"/>
</dbReference>
<dbReference type="SUPFAM" id="SSF51735">
    <property type="entry name" value="NAD(P)-binding Rossmann-fold domains"/>
    <property type="match status" value="1"/>
</dbReference>
<dbReference type="GeneID" id="92179397"/>
<accession>A0AAW0Z0P5</accession>
<keyword evidence="5 14" id="KW-1133">Transmembrane helix</keyword>